<dbReference type="FunFam" id="2.60.120.590:FF:000011">
    <property type="entry name" value="Alpha-ketoglutarate-dependent dioxygenase AlkB"/>
    <property type="match status" value="1"/>
</dbReference>
<dbReference type="OrthoDB" id="190276at2"/>
<evidence type="ECO:0000313" key="3">
    <source>
        <dbReference type="Proteomes" id="UP000199385"/>
    </source>
</evidence>
<gene>
    <name evidence="2" type="ORF">GA0070611_0238</name>
</gene>
<reference evidence="3" key="1">
    <citation type="submission" date="2016-06" db="EMBL/GenBank/DDBJ databases">
        <authorList>
            <person name="Varghese N."/>
            <person name="Submissions Spin"/>
        </authorList>
    </citation>
    <scope>NUCLEOTIDE SEQUENCE [LARGE SCALE GENOMIC DNA]</scope>
    <source>
        <strain evidence="3">DSM 44815</strain>
    </source>
</reference>
<evidence type="ECO:0000259" key="1">
    <source>
        <dbReference type="PROSITE" id="PS51471"/>
    </source>
</evidence>
<dbReference type="PROSITE" id="PS51471">
    <property type="entry name" value="FE2OG_OXY"/>
    <property type="match status" value="1"/>
</dbReference>
<proteinExistence type="predicted"/>
<dbReference type="RefSeq" id="WP_091655935.1">
    <property type="nucleotide sequence ID" value="NZ_LT594323.1"/>
</dbReference>
<sequence length="211" mass="22819">MTGAAYQPSMLDLAGTPTLGPLAGRLRRHPLSRGAWVDHLPGWVTGSDEVFETLLREVPWRAERRTMYDAEVDVPRLLCWYGAGRPLPHPVLDAARAALTAYYAPELGEPFVTAGMCLYRSGRDSVAWHGDTLGRSAHVDTMVAIVSFGSPRALLLRPRGGGGESLRFPLGHGDLVVMGGSCQRTWEHAVPKTARAVGPRVSVQFRPAGVA</sequence>
<keyword evidence="3" id="KW-1185">Reference proteome</keyword>
<dbReference type="PATRIC" id="fig|261654.4.peg.237"/>
<dbReference type="GO" id="GO:0006307">
    <property type="term" value="P:DNA alkylation repair"/>
    <property type="evidence" value="ECO:0007669"/>
    <property type="project" value="InterPro"/>
</dbReference>
<evidence type="ECO:0000313" key="2">
    <source>
        <dbReference type="EMBL" id="SBT37529.1"/>
    </source>
</evidence>
<dbReference type="EMBL" id="LT594323">
    <property type="protein sequence ID" value="SBT37529.1"/>
    <property type="molecule type" value="Genomic_DNA"/>
</dbReference>
<dbReference type="PANTHER" id="PTHR31212:SF4">
    <property type="entry name" value="ALPHA-KETOGLUTARATE-DEPENDENT DIOXYGENASE ALKB HOMOLOG 3"/>
    <property type="match status" value="1"/>
</dbReference>
<dbReference type="AlphaFoldDB" id="A0A1A8Z1A8"/>
<dbReference type="InterPro" id="IPR005123">
    <property type="entry name" value="Oxoglu/Fe-dep_dioxygenase_dom"/>
</dbReference>
<dbReference type="Pfam" id="PF13532">
    <property type="entry name" value="2OG-FeII_Oxy_2"/>
    <property type="match status" value="1"/>
</dbReference>
<dbReference type="PANTHER" id="PTHR31212">
    <property type="entry name" value="ALPHA-KETOGLUTARATE-DEPENDENT DIOXYGENASE ALKB HOMOLOG 3"/>
    <property type="match status" value="1"/>
</dbReference>
<organism evidence="2 3">
    <name type="scientific">Micromonospora auratinigra</name>
    <dbReference type="NCBI Taxonomy" id="261654"/>
    <lineage>
        <taxon>Bacteria</taxon>
        <taxon>Bacillati</taxon>
        <taxon>Actinomycetota</taxon>
        <taxon>Actinomycetes</taxon>
        <taxon>Micromonosporales</taxon>
        <taxon>Micromonosporaceae</taxon>
        <taxon>Micromonospora</taxon>
    </lineage>
</organism>
<dbReference type="STRING" id="261654.GA0070611_0238"/>
<keyword evidence="2" id="KW-0560">Oxidoreductase</keyword>
<dbReference type="InterPro" id="IPR037151">
    <property type="entry name" value="AlkB-like_sf"/>
</dbReference>
<dbReference type="Proteomes" id="UP000199385">
    <property type="component" value="Chromosome I"/>
</dbReference>
<name>A0A1A8Z1A8_9ACTN</name>
<dbReference type="Gene3D" id="2.60.120.590">
    <property type="entry name" value="Alpha-ketoglutarate-dependent dioxygenase AlkB-like"/>
    <property type="match status" value="1"/>
</dbReference>
<dbReference type="SUPFAM" id="SSF51197">
    <property type="entry name" value="Clavaminate synthase-like"/>
    <property type="match status" value="1"/>
</dbReference>
<dbReference type="InterPro" id="IPR027450">
    <property type="entry name" value="AlkB-like"/>
</dbReference>
<accession>A0A1A8Z1A8</accession>
<dbReference type="InterPro" id="IPR032854">
    <property type="entry name" value="ALKBH3"/>
</dbReference>
<keyword evidence="2" id="KW-0223">Dioxygenase</keyword>
<protein>
    <submittedName>
        <fullName evidence="2">DNA-N1-methyladenine dioxygenase</fullName>
    </submittedName>
</protein>
<feature type="domain" description="Fe2OG dioxygenase" evidence="1">
    <location>
        <begin position="110"/>
        <end position="209"/>
    </location>
</feature>
<dbReference type="GO" id="GO:0051213">
    <property type="term" value="F:dioxygenase activity"/>
    <property type="evidence" value="ECO:0007669"/>
    <property type="project" value="UniProtKB-KW"/>
</dbReference>